<organism evidence="2 3">
    <name type="scientific">Polaribacter porphyrae</name>
    <dbReference type="NCBI Taxonomy" id="1137780"/>
    <lineage>
        <taxon>Bacteria</taxon>
        <taxon>Pseudomonadati</taxon>
        <taxon>Bacteroidota</taxon>
        <taxon>Flavobacteriia</taxon>
        <taxon>Flavobacteriales</taxon>
        <taxon>Flavobacteriaceae</taxon>
    </lineage>
</organism>
<keyword evidence="1" id="KW-0472">Membrane</keyword>
<comment type="caution">
    <text evidence="2">The sequence shown here is derived from an EMBL/GenBank/DDBJ whole genome shotgun (WGS) entry which is preliminary data.</text>
</comment>
<gene>
    <name evidence="2" type="ORF">BTO18_02525</name>
</gene>
<sequence>MGENKHIKELDAFAKKYVKEIKQEKPSVDFTVSLMDKIEAIKITASTKVEPLISKKVWYILFIVIVALFFIPFKTSNKEITILDKVDFSFLDKLTSVFAFNGFNVSISNTTVYAFLFFGVMIFLQIIFLKKHFNKRFN</sequence>
<dbReference type="Proteomes" id="UP000238882">
    <property type="component" value="Unassembled WGS sequence"/>
</dbReference>
<evidence type="ECO:0000313" key="3">
    <source>
        <dbReference type="Proteomes" id="UP000238882"/>
    </source>
</evidence>
<name>A0A2S7WKJ8_9FLAO</name>
<feature type="transmembrane region" description="Helical" evidence="1">
    <location>
        <begin position="110"/>
        <end position="129"/>
    </location>
</feature>
<dbReference type="RefSeq" id="WP_105014716.1">
    <property type="nucleotide sequence ID" value="NZ_MSCN01000001.1"/>
</dbReference>
<keyword evidence="1" id="KW-1133">Transmembrane helix</keyword>
<dbReference type="EMBL" id="MSCN01000001">
    <property type="protein sequence ID" value="PQJ78135.1"/>
    <property type="molecule type" value="Genomic_DNA"/>
</dbReference>
<proteinExistence type="predicted"/>
<reference evidence="2 3" key="1">
    <citation type="submission" date="2016-12" db="EMBL/GenBank/DDBJ databases">
        <title>Trade-off between light-utilization and light-protection in marine flavobacteria.</title>
        <authorList>
            <person name="Kumagai Y."/>
            <person name="Yoshizawa S."/>
            <person name="Kogure K."/>
            <person name="Iwasaki W."/>
        </authorList>
    </citation>
    <scope>NUCLEOTIDE SEQUENCE [LARGE SCALE GENOMIC DNA]</scope>
    <source>
        <strain evidence="2 3">NBRC 108759</strain>
    </source>
</reference>
<evidence type="ECO:0000313" key="2">
    <source>
        <dbReference type="EMBL" id="PQJ78135.1"/>
    </source>
</evidence>
<keyword evidence="3" id="KW-1185">Reference proteome</keyword>
<accession>A0A2S7WKJ8</accession>
<dbReference type="OrthoDB" id="1442507at2"/>
<protein>
    <submittedName>
        <fullName evidence="2">Uncharacterized protein</fullName>
    </submittedName>
</protein>
<keyword evidence="1" id="KW-0812">Transmembrane</keyword>
<feature type="transmembrane region" description="Helical" evidence="1">
    <location>
        <begin position="57"/>
        <end position="73"/>
    </location>
</feature>
<evidence type="ECO:0000256" key="1">
    <source>
        <dbReference type="SAM" id="Phobius"/>
    </source>
</evidence>
<dbReference type="AlphaFoldDB" id="A0A2S7WKJ8"/>